<accession>A0A3Q3L899</accession>
<name>A0A3Q3L899_9TELE</name>
<evidence type="ECO:0000313" key="1">
    <source>
        <dbReference type="Ensembl" id="ENSMAMP00000010243.1"/>
    </source>
</evidence>
<protein>
    <submittedName>
        <fullName evidence="1">Uncharacterized protein</fullName>
    </submittedName>
</protein>
<dbReference type="Ensembl" id="ENSMAMT00000010504.2">
    <property type="protein sequence ID" value="ENSMAMP00000010243.1"/>
    <property type="gene ID" value="ENSMAMG00000006888.2"/>
</dbReference>
<reference evidence="1" key="2">
    <citation type="submission" date="2025-09" db="UniProtKB">
        <authorList>
            <consortium name="Ensembl"/>
        </authorList>
    </citation>
    <scope>IDENTIFICATION</scope>
</reference>
<dbReference type="Proteomes" id="UP000261640">
    <property type="component" value="Unplaced"/>
</dbReference>
<sequence>VIPSECPDKKFVLVVGDSHLRSVVDGVVPMPECHMSFGISSTPGAAACELQRELAETVLPREPALVCLLAPSNNLTASRTVDEAATQFGQLLTFICSLFNSKMTFHYLYCVQTLLSQLYHRVSAHMGVRYFPVAEHFPMARRELWSRDGVHLSDSDGMDILVQLLFKACYQELETPASTVPVSPGPSCSPRRVLPKVVVTGPLPVPRPPPSEWTVVGQGRKNVFSIPLSPVTFSSAMLSEMEKISPSDLESFKSTTSFPVGKKVNCLYNLIKVCFLFYLISAVMT</sequence>
<proteinExistence type="predicted"/>
<dbReference type="SUPFAM" id="SSF52266">
    <property type="entry name" value="SGNH hydrolase"/>
    <property type="match status" value="1"/>
</dbReference>
<dbReference type="InParanoid" id="A0A3Q3L899"/>
<organism evidence="1 2">
    <name type="scientific">Mastacembelus armatus</name>
    <name type="common">zig-zag eel</name>
    <dbReference type="NCBI Taxonomy" id="205130"/>
    <lineage>
        <taxon>Eukaryota</taxon>
        <taxon>Metazoa</taxon>
        <taxon>Chordata</taxon>
        <taxon>Craniata</taxon>
        <taxon>Vertebrata</taxon>
        <taxon>Euteleostomi</taxon>
        <taxon>Actinopterygii</taxon>
        <taxon>Neopterygii</taxon>
        <taxon>Teleostei</taxon>
        <taxon>Neoteleostei</taxon>
        <taxon>Acanthomorphata</taxon>
        <taxon>Anabantaria</taxon>
        <taxon>Synbranchiformes</taxon>
        <taxon>Mastacembelidae</taxon>
        <taxon>Mastacembelus</taxon>
    </lineage>
</organism>
<keyword evidence="2" id="KW-1185">Reference proteome</keyword>
<dbReference type="AlphaFoldDB" id="A0A3Q3L899"/>
<evidence type="ECO:0000313" key="2">
    <source>
        <dbReference type="Proteomes" id="UP000261640"/>
    </source>
</evidence>
<dbReference type="GeneTree" id="ENSGT00940000177140"/>
<reference evidence="1" key="1">
    <citation type="submission" date="2025-08" db="UniProtKB">
        <authorList>
            <consortium name="Ensembl"/>
        </authorList>
    </citation>
    <scope>IDENTIFICATION</scope>
</reference>